<reference evidence="14" key="2">
    <citation type="submission" date="2021-01" db="UniProtKB">
        <authorList>
            <consortium name="EnsemblMetazoa"/>
        </authorList>
    </citation>
    <scope>IDENTIFICATION</scope>
</reference>
<evidence type="ECO:0000256" key="5">
    <source>
        <dbReference type="ARBA" id="ARBA00022729"/>
    </source>
</evidence>
<dbReference type="GO" id="GO:0046872">
    <property type="term" value="F:metal ion binding"/>
    <property type="evidence" value="ECO:0007669"/>
    <property type="project" value="UniProtKB-KW"/>
</dbReference>
<keyword evidence="8" id="KW-1015">Disulfide bond</keyword>
<evidence type="ECO:0000256" key="4">
    <source>
        <dbReference type="ARBA" id="ARBA00022723"/>
    </source>
</evidence>
<keyword evidence="10 11" id="KW-0326">Glycosidase</keyword>
<dbReference type="Proteomes" id="UP000007110">
    <property type="component" value="Unassembled WGS sequence"/>
</dbReference>
<dbReference type="InterPro" id="IPR011013">
    <property type="entry name" value="Gal_mutarotase_sf_dom"/>
</dbReference>
<evidence type="ECO:0000256" key="11">
    <source>
        <dbReference type="RuleBase" id="RU361199"/>
    </source>
</evidence>
<dbReference type="FunFam" id="2.70.98.30:FF:000003">
    <property type="entry name" value="Alpha-mannosidase"/>
    <property type="match status" value="1"/>
</dbReference>
<keyword evidence="4 11" id="KW-0479">Metal-binding</keyword>
<dbReference type="Pfam" id="PF09261">
    <property type="entry name" value="Alpha-mann_mid"/>
    <property type="match status" value="1"/>
</dbReference>
<accession>A0A7M7NDY4</accession>
<dbReference type="OMA" id="WIYQINR"/>
<dbReference type="GO" id="GO:0004559">
    <property type="term" value="F:alpha-mannosidase activity"/>
    <property type="evidence" value="ECO:0000318"/>
    <property type="project" value="GO_Central"/>
</dbReference>
<keyword evidence="6 11" id="KW-0378">Hydrolase</keyword>
<dbReference type="AlphaFoldDB" id="A0A7M7NDY4"/>
<dbReference type="SUPFAM" id="SSF74650">
    <property type="entry name" value="Galactose mutarotase-like"/>
    <property type="match status" value="1"/>
</dbReference>
<evidence type="ECO:0000256" key="9">
    <source>
        <dbReference type="ARBA" id="ARBA00023180"/>
    </source>
</evidence>
<dbReference type="FunFam" id="1.20.1270.50:FF:000002">
    <property type="entry name" value="Alpha-mannosidase"/>
    <property type="match status" value="1"/>
</dbReference>
<keyword evidence="5" id="KW-0732">Signal</keyword>
<organism evidence="14 15">
    <name type="scientific">Strongylocentrotus purpuratus</name>
    <name type="common">Purple sea urchin</name>
    <dbReference type="NCBI Taxonomy" id="7668"/>
    <lineage>
        <taxon>Eukaryota</taxon>
        <taxon>Metazoa</taxon>
        <taxon>Echinodermata</taxon>
        <taxon>Eleutherozoa</taxon>
        <taxon>Echinozoa</taxon>
        <taxon>Echinoidea</taxon>
        <taxon>Euechinoidea</taxon>
        <taxon>Echinacea</taxon>
        <taxon>Camarodonta</taxon>
        <taxon>Echinidea</taxon>
        <taxon>Strongylocentrotidae</taxon>
        <taxon>Strongylocentrotus</taxon>
    </lineage>
</organism>
<dbReference type="FunFam" id="2.60.40.1360:FF:000001">
    <property type="entry name" value="Alpha-mannosidase"/>
    <property type="match status" value="1"/>
</dbReference>
<dbReference type="InterPro" id="IPR015341">
    <property type="entry name" value="Glyco_hydro_38_cen"/>
</dbReference>
<keyword evidence="12" id="KW-1133">Transmembrane helix</keyword>
<evidence type="ECO:0000256" key="6">
    <source>
        <dbReference type="ARBA" id="ARBA00022801"/>
    </source>
</evidence>
<dbReference type="OrthoDB" id="2016903at2759"/>
<dbReference type="SMART" id="SM00872">
    <property type="entry name" value="Alpha-mann_mid"/>
    <property type="match status" value="1"/>
</dbReference>
<keyword evidence="12" id="KW-0812">Transmembrane</keyword>
<dbReference type="Gene3D" id="1.20.1270.50">
    <property type="entry name" value="Glycoside hydrolase family 38, central domain"/>
    <property type="match status" value="2"/>
</dbReference>
<evidence type="ECO:0000313" key="14">
    <source>
        <dbReference type="EnsemblMetazoa" id="XP_030835227"/>
    </source>
</evidence>
<comment type="cofactor">
    <cofactor evidence="11">
        <name>Zn(2+)</name>
        <dbReference type="ChEBI" id="CHEBI:29105"/>
    </cofactor>
    <text evidence="11">Binds 1 zinc ion per subunit.</text>
</comment>
<dbReference type="InterPro" id="IPR041147">
    <property type="entry name" value="GH38_C"/>
</dbReference>
<evidence type="ECO:0000256" key="1">
    <source>
        <dbReference type="ARBA" id="ARBA00000365"/>
    </source>
</evidence>
<name>A0A7M7NDY4_STRPU</name>
<dbReference type="SUPFAM" id="SSF88713">
    <property type="entry name" value="Glycoside hydrolase/deacetylase"/>
    <property type="match status" value="1"/>
</dbReference>
<dbReference type="GO" id="GO:0006013">
    <property type="term" value="P:mannose metabolic process"/>
    <property type="evidence" value="ECO:0007669"/>
    <property type="project" value="InterPro"/>
</dbReference>
<dbReference type="Pfam" id="PF01074">
    <property type="entry name" value="Glyco_hydro_38N"/>
    <property type="match status" value="1"/>
</dbReference>
<evidence type="ECO:0000256" key="2">
    <source>
        <dbReference type="ARBA" id="ARBA00009792"/>
    </source>
</evidence>
<keyword evidence="15" id="KW-1185">Reference proteome</keyword>
<feature type="domain" description="Glycoside hydrolase family 38 central" evidence="13">
    <location>
        <begin position="377"/>
        <end position="448"/>
    </location>
</feature>
<dbReference type="Gene3D" id="2.60.40.1180">
    <property type="entry name" value="Golgi alpha-mannosidase II"/>
    <property type="match status" value="1"/>
</dbReference>
<dbReference type="InterPro" id="IPR028995">
    <property type="entry name" value="Glyco_hydro_57/38_cen_sf"/>
</dbReference>
<dbReference type="RefSeq" id="XP_030835227.1">
    <property type="nucleotide sequence ID" value="XM_030979367.1"/>
</dbReference>
<evidence type="ECO:0000256" key="12">
    <source>
        <dbReference type="SAM" id="Phobius"/>
    </source>
</evidence>
<keyword evidence="7 11" id="KW-0862">Zinc</keyword>
<dbReference type="Gene3D" id="3.20.110.10">
    <property type="entry name" value="Glycoside hydrolase 38, N terminal domain"/>
    <property type="match status" value="1"/>
</dbReference>
<dbReference type="CDD" id="cd10810">
    <property type="entry name" value="GH38N_AMII_LAM_like"/>
    <property type="match status" value="1"/>
</dbReference>
<dbReference type="InterPro" id="IPR013780">
    <property type="entry name" value="Glyco_hydro_b"/>
</dbReference>
<feature type="transmembrane region" description="Helical" evidence="12">
    <location>
        <begin position="12"/>
        <end position="36"/>
    </location>
</feature>
<dbReference type="Pfam" id="PF21260">
    <property type="entry name" value="Laman-like_dom"/>
    <property type="match status" value="1"/>
</dbReference>
<protein>
    <recommendedName>
        <fullName evidence="3 11">Alpha-mannosidase</fullName>
        <ecNumber evidence="11">3.2.1.-</ecNumber>
    </recommendedName>
</protein>
<dbReference type="InParanoid" id="A0A7M7NDY4"/>
<dbReference type="InterPro" id="IPR011330">
    <property type="entry name" value="Glyco_hydro/deAcase_b/a-brl"/>
</dbReference>
<dbReference type="InterPro" id="IPR048534">
    <property type="entry name" value="Man2a1-like_dom"/>
</dbReference>
<comment type="similarity">
    <text evidence="2 11">Belongs to the glycosyl hydrolase 38 family.</text>
</comment>
<evidence type="ECO:0000256" key="7">
    <source>
        <dbReference type="ARBA" id="ARBA00022833"/>
    </source>
</evidence>
<keyword evidence="12" id="KW-0472">Membrane</keyword>
<dbReference type="EnsemblMetazoa" id="XM_030979367">
    <property type="protein sequence ID" value="XP_030835227"/>
    <property type="gene ID" value="LOC591324"/>
</dbReference>
<dbReference type="Gene3D" id="2.70.98.30">
    <property type="entry name" value="Golgi alpha-mannosidase II, domain 4"/>
    <property type="match status" value="1"/>
</dbReference>
<evidence type="ECO:0000313" key="15">
    <source>
        <dbReference type="Proteomes" id="UP000007110"/>
    </source>
</evidence>
<dbReference type="GO" id="GO:0005764">
    <property type="term" value="C:lysosome"/>
    <property type="evidence" value="ECO:0000318"/>
    <property type="project" value="GO_Central"/>
</dbReference>
<dbReference type="InterPro" id="IPR011682">
    <property type="entry name" value="Glyco_hydro_38_C"/>
</dbReference>
<dbReference type="PANTHER" id="PTHR11607">
    <property type="entry name" value="ALPHA-MANNOSIDASE"/>
    <property type="match status" value="1"/>
</dbReference>
<proteinExistence type="inferred from homology"/>
<evidence type="ECO:0000256" key="8">
    <source>
        <dbReference type="ARBA" id="ARBA00023157"/>
    </source>
</evidence>
<dbReference type="KEGG" id="spu:591324"/>
<comment type="catalytic activity">
    <reaction evidence="1">
        <text>Hydrolysis of terminal, non-reducing alpha-D-mannose residues in alpha-D-mannosides.</text>
        <dbReference type="EC" id="3.2.1.24"/>
    </reaction>
</comment>
<dbReference type="Gene3D" id="2.60.40.1360">
    <property type="match status" value="1"/>
</dbReference>
<dbReference type="InterPro" id="IPR037094">
    <property type="entry name" value="Glyco_hydro_38_cen_sf"/>
</dbReference>
<dbReference type="InterPro" id="IPR000602">
    <property type="entry name" value="Glyco_hydro_38_N"/>
</dbReference>
<sequence length="1009" mass="113004">MTFPGTLFSKSIHAEILILIMAYGNVFLAAILSFSVGSSLAKCGYQSCNPTKPNRVNVHLVPHTHDDVGWLKTVDEYFYGANNSIQHAGVQYILDSVISALAKDPGRRFIYVESAFFERWWHQQDEKTQFQVKQFVNDGRLEFINGGWSMNDEACTHYNAIIDQMSEGLRFLVNTFGKCGIPRVAWHIDPFGHSREQASLFAQMGFDGFFFGRLGYNDKLHRLNTKTMEQVWHTNENLGSPADLFFGALYNGYGPPPGFCYDRGCNDPPIQDDPTLFDYNVDERVAKFTKYAKDQAAFFQTDNIIMTMGSDFQYENANAWYKNLDKLIKYVNAKEEESGIHLLYSTPSCYVSNLNAANKTWTTKKEDFMPYGDAPHNFWSGYFVSRPSIKGYVRESNNILQVCKQLECLKTTKASSERLREAMAIAQHHDAVTGTEKQHVADDYAKRLSMGRVQCQALISEVISSDISQKTGFKMDATPDHCNYVNISICPASETQNSFTVVVYNPIARSVTSPIRLPVNQATYTVMGPNGTTVSSQIQDVTASTKSVRRDRGSATKELIFMATIPPMGYTTYQVTAPSMNMISRLGSIRHSRPATTINRVDGDVIISNEILSLSFDGITGLLKSMTNLGSNISNIMTQSFYWYESSTGNNVSIQGSGAYIFRPNKSDPYPLFDGTSVLVKVVKGDVVQEVQQQFTPWLSQVVRLYKGQSAAEFTWTVGPIPIGDGLGKEIITRFDTNVQSGQMFYTDSNGRQMMKRVLYQREDYPYVNSEPVAGNYYPINSRIIINDTMSQFTVMTDRSQGGSSLSNGSVEIMIHRRILKDDNRGVGEPLNETGQFGDGLMVRGTHTVFLATPKKAAYIQRTLGEELYMKPYFYVSTATGNQSPVSSSFISQALPANVHLLTLEQLKPNVLLLRLEHQFEIGDDKAFSKPVTVSLRDLFKPFGISDVEELSLSANQVLKSVDRLQWKIEGSSTTTPQAFKPIPATAPDFNVTLNPMDIRTFNVTVSRH</sequence>
<dbReference type="SUPFAM" id="SSF88688">
    <property type="entry name" value="Families 57/38 glycoside transferase middle domain"/>
    <property type="match status" value="1"/>
</dbReference>
<dbReference type="Pfam" id="PF17677">
    <property type="entry name" value="Glyco_hydro38C2"/>
    <property type="match status" value="1"/>
</dbReference>
<dbReference type="InterPro" id="IPR027291">
    <property type="entry name" value="Glyco_hydro_38_N_sf"/>
</dbReference>
<dbReference type="Pfam" id="PF07748">
    <property type="entry name" value="Glyco_hydro_38C"/>
    <property type="match status" value="1"/>
</dbReference>
<evidence type="ECO:0000256" key="3">
    <source>
        <dbReference type="ARBA" id="ARBA00012752"/>
    </source>
</evidence>
<dbReference type="FunFam" id="2.60.40.1180:FF:000018">
    <property type="entry name" value="Alpha-mannosidase"/>
    <property type="match status" value="1"/>
</dbReference>
<evidence type="ECO:0000259" key="13">
    <source>
        <dbReference type="SMART" id="SM00872"/>
    </source>
</evidence>
<dbReference type="InterPro" id="IPR050843">
    <property type="entry name" value="Glycosyl_Hydrlase_38"/>
</dbReference>
<dbReference type="FunFam" id="1.20.1270.50:FF:000003">
    <property type="entry name" value="Alpha-mannosidase"/>
    <property type="match status" value="1"/>
</dbReference>
<dbReference type="FunFam" id="3.20.110.10:FF:000001">
    <property type="entry name" value="Alpha-mannosidase"/>
    <property type="match status" value="1"/>
</dbReference>
<reference evidence="15" key="1">
    <citation type="submission" date="2015-02" db="EMBL/GenBank/DDBJ databases">
        <title>Genome sequencing for Strongylocentrotus purpuratus.</title>
        <authorList>
            <person name="Murali S."/>
            <person name="Liu Y."/>
            <person name="Vee V."/>
            <person name="English A."/>
            <person name="Wang M."/>
            <person name="Skinner E."/>
            <person name="Han Y."/>
            <person name="Muzny D.M."/>
            <person name="Worley K.C."/>
            <person name="Gibbs R.A."/>
        </authorList>
    </citation>
    <scope>NUCLEOTIDE SEQUENCE</scope>
</reference>
<dbReference type="PANTHER" id="PTHR11607:SF3">
    <property type="entry name" value="LYSOSOMAL ALPHA-MANNOSIDASE"/>
    <property type="match status" value="1"/>
</dbReference>
<keyword evidence="9" id="KW-0325">Glycoprotein</keyword>
<evidence type="ECO:0000256" key="10">
    <source>
        <dbReference type="ARBA" id="ARBA00023295"/>
    </source>
</evidence>
<dbReference type="GeneID" id="591324"/>
<dbReference type="GO" id="GO:0030246">
    <property type="term" value="F:carbohydrate binding"/>
    <property type="evidence" value="ECO:0007669"/>
    <property type="project" value="InterPro"/>
</dbReference>
<dbReference type="EC" id="3.2.1.-" evidence="11"/>